<evidence type="ECO:0000313" key="6">
    <source>
        <dbReference type="Proteomes" id="UP000297714"/>
    </source>
</evidence>
<reference evidence="5 6" key="1">
    <citation type="submission" date="2019-04" db="EMBL/GenBank/DDBJ databases">
        <authorList>
            <person name="Poehlein A."/>
            <person name="Bengelsdorf F.R."/>
            <person name="Duerre P."/>
            <person name="Daniel R."/>
        </authorList>
    </citation>
    <scope>NUCLEOTIDE SEQUENCE [LARGE SCALE GENOMIC DNA]</scope>
    <source>
        <strain evidence="5 6">BS-1</strain>
    </source>
</reference>
<evidence type="ECO:0000256" key="1">
    <source>
        <dbReference type="ARBA" id="ARBA00001933"/>
    </source>
</evidence>
<dbReference type="OrthoDB" id="9774495at2"/>
<evidence type="ECO:0000256" key="2">
    <source>
        <dbReference type="ARBA" id="ARBA00006966"/>
    </source>
</evidence>
<dbReference type="EMBL" id="SRMQ01000008">
    <property type="protein sequence ID" value="TGJ76037.1"/>
    <property type="molecule type" value="Genomic_DNA"/>
</dbReference>
<dbReference type="Gene3D" id="3.90.1150.10">
    <property type="entry name" value="Aspartate Aminotransferase, domain 1"/>
    <property type="match status" value="1"/>
</dbReference>
<dbReference type="AlphaFoldDB" id="A0A4Z0XZR1"/>
<dbReference type="Gene3D" id="3.40.640.10">
    <property type="entry name" value="Type I PLP-dependent aspartate aminotransferase-like (Major domain)"/>
    <property type="match status" value="1"/>
</dbReference>
<organism evidence="5 6">
    <name type="scientific">Caproiciproducens galactitolivorans</name>
    <dbReference type="NCBI Taxonomy" id="642589"/>
    <lineage>
        <taxon>Bacteria</taxon>
        <taxon>Bacillati</taxon>
        <taxon>Bacillota</taxon>
        <taxon>Clostridia</taxon>
        <taxon>Eubacteriales</taxon>
        <taxon>Acutalibacteraceae</taxon>
        <taxon>Caproiciproducens</taxon>
    </lineage>
</organism>
<name>A0A4Z0XZR1_9FIRM</name>
<comment type="cofactor">
    <cofactor evidence="1">
        <name>pyridoxal 5'-phosphate</name>
        <dbReference type="ChEBI" id="CHEBI:597326"/>
    </cofactor>
</comment>
<dbReference type="RefSeq" id="WP_135659908.1">
    <property type="nucleotide sequence ID" value="NZ_SRMQ01000008.1"/>
</dbReference>
<dbReference type="GO" id="GO:0016829">
    <property type="term" value="F:lyase activity"/>
    <property type="evidence" value="ECO:0007669"/>
    <property type="project" value="UniProtKB-KW"/>
</dbReference>
<evidence type="ECO:0000256" key="3">
    <source>
        <dbReference type="ARBA" id="ARBA00022898"/>
    </source>
</evidence>
<dbReference type="InterPro" id="IPR015421">
    <property type="entry name" value="PyrdxlP-dep_Trfase_major"/>
</dbReference>
<dbReference type="SUPFAM" id="SSF53383">
    <property type="entry name" value="PLP-dependent transferases"/>
    <property type="match status" value="1"/>
</dbReference>
<evidence type="ECO:0000313" key="5">
    <source>
        <dbReference type="EMBL" id="TGJ76037.1"/>
    </source>
</evidence>
<dbReference type="InterPro" id="IPR015424">
    <property type="entry name" value="PyrdxlP-dep_Trfase"/>
</dbReference>
<sequence length="340" mass="37772">MYSFKNDYSEGAHAKILEALSKVSGEQNAAYGMDSHSLNAANLIRKKMGRGDADIHFLEGGTQTNLIAISAFLRPWEAAVSAEIGHINGHETGAVEATGHKILTVKADEGLLTPLLIKPILDSYTSEHTVKPKLVYISDSTEVGTVYTKALLSQLSAFCRENGLYLYLDGARLGSALTAQGNDLTLRDLAQLCDAFSIGGTKNGALLGEALVICNHALKDDFRYILKQRGAMLAKGMLLGVQFETLFEKNLYYELAEHANNMAELMRIAIRNSGFEFLSNSPTNQIFPILPDDFVDKLRQNFDFEIWEKTDPLHTAIRLVTSWATPEQEVERFIHYFYEL</sequence>
<gene>
    <name evidence="5" type="primary">ltaE</name>
    <name evidence="5" type="ORF">CAGA_17580</name>
</gene>
<dbReference type="GO" id="GO:0006520">
    <property type="term" value="P:amino acid metabolic process"/>
    <property type="evidence" value="ECO:0007669"/>
    <property type="project" value="InterPro"/>
</dbReference>
<dbReference type="InterPro" id="IPR001597">
    <property type="entry name" value="ArAA_b-elim_lyase/Thr_aldolase"/>
</dbReference>
<dbReference type="Pfam" id="PF01212">
    <property type="entry name" value="Beta_elim_lyase"/>
    <property type="match status" value="1"/>
</dbReference>
<proteinExistence type="inferred from homology"/>
<feature type="domain" description="Aromatic amino acid beta-eliminating lyase/threonine aldolase" evidence="4">
    <location>
        <begin position="23"/>
        <end position="285"/>
    </location>
</feature>
<dbReference type="PANTHER" id="PTHR48097:SF5">
    <property type="entry name" value="LOW SPECIFICITY L-THREONINE ALDOLASE"/>
    <property type="match status" value="1"/>
</dbReference>
<keyword evidence="6" id="KW-1185">Reference proteome</keyword>
<dbReference type="InterPro" id="IPR015422">
    <property type="entry name" value="PyrdxlP-dep_Trfase_small"/>
</dbReference>
<dbReference type="PANTHER" id="PTHR48097">
    <property type="entry name" value="L-THREONINE ALDOLASE-RELATED"/>
    <property type="match status" value="1"/>
</dbReference>
<accession>A0A4Z0XZR1</accession>
<evidence type="ECO:0000259" key="4">
    <source>
        <dbReference type="Pfam" id="PF01212"/>
    </source>
</evidence>
<comment type="similarity">
    <text evidence="2">Belongs to the threonine aldolase family.</text>
</comment>
<keyword evidence="5" id="KW-0456">Lyase</keyword>
<keyword evidence="3" id="KW-0663">Pyridoxal phosphate</keyword>
<protein>
    <submittedName>
        <fullName evidence="5">Low specificity L-threonine aldolase</fullName>
        <ecNumber evidence="5">4.1.2.48</ecNumber>
    </submittedName>
</protein>
<comment type="caution">
    <text evidence="5">The sequence shown here is derived from an EMBL/GenBank/DDBJ whole genome shotgun (WGS) entry which is preliminary data.</text>
</comment>
<dbReference type="Proteomes" id="UP000297714">
    <property type="component" value="Unassembled WGS sequence"/>
</dbReference>
<dbReference type="EC" id="4.1.2.48" evidence="5"/>